<dbReference type="EMBL" id="FUZF01000022">
    <property type="protein sequence ID" value="SKC04370.1"/>
    <property type="molecule type" value="Genomic_DNA"/>
</dbReference>
<dbReference type="InterPro" id="IPR003737">
    <property type="entry name" value="GlcNAc_PI_deacetylase-related"/>
</dbReference>
<dbReference type="RefSeq" id="WP_245801094.1">
    <property type="nucleotide sequence ID" value="NZ_FUZF01000022.1"/>
</dbReference>
<protein>
    <submittedName>
        <fullName evidence="2">GlcNAc-PI de-N-acetylase</fullName>
    </submittedName>
</protein>
<dbReference type="SUPFAM" id="SSF102588">
    <property type="entry name" value="LmbE-like"/>
    <property type="match status" value="1"/>
</dbReference>
<dbReference type="Proteomes" id="UP000190150">
    <property type="component" value="Unassembled WGS sequence"/>
</dbReference>
<dbReference type="InterPro" id="IPR024078">
    <property type="entry name" value="LmbE-like_dom_sf"/>
</dbReference>
<feature type="chain" id="PRO_5013318674" evidence="1">
    <location>
        <begin position="20"/>
        <end position="812"/>
    </location>
</feature>
<dbReference type="Pfam" id="PF02585">
    <property type="entry name" value="PIG-L"/>
    <property type="match status" value="1"/>
</dbReference>
<evidence type="ECO:0000256" key="1">
    <source>
        <dbReference type="SAM" id="SignalP"/>
    </source>
</evidence>
<accession>A0A1T5G7D3</accession>
<dbReference type="InterPro" id="IPR029062">
    <property type="entry name" value="Class_I_gatase-like"/>
</dbReference>
<keyword evidence="3" id="KW-1185">Reference proteome</keyword>
<reference evidence="3" key="1">
    <citation type="submission" date="2017-02" db="EMBL/GenBank/DDBJ databases">
        <authorList>
            <person name="Varghese N."/>
            <person name="Submissions S."/>
        </authorList>
    </citation>
    <scope>NUCLEOTIDE SEQUENCE [LARGE SCALE GENOMIC DNA]</scope>
    <source>
        <strain evidence="3">DSM 24091</strain>
    </source>
</reference>
<feature type="signal peptide" evidence="1">
    <location>
        <begin position="1"/>
        <end position="19"/>
    </location>
</feature>
<dbReference type="Gene3D" id="3.40.50.10320">
    <property type="entry name" value="LmbE-like"/>
    <property type="match status" value="1"/>
</dbReference>
<evidence type="ECO:0000313" key="2">
    <source>
        <dbReference type="EMBL" id="SKC04370.1"/>
    </source>
</evidence>
<proteinExistence type="predicted"/>
<organism evidence="2 3">
    <name type="scientific">Sphingobacterium nematocida</name>
    <dbReference type="NCBI Taxonomy" id="1513896"/>
    <lineage>
        <taxon>Bacteria</taxon>
        <taxon>Pseudomonadati</taxon>
        <taxon>Bacteroidota</taxon>
        <taxon>Sphingobacteriia</taxon>
        <taxon>Sphingobacteriales</taxon>
        <taxon>Sphingobacteriaceae</taxon>
        <taxon>Sphingobacterium</taxon>
    </lineage>
</organism>
<gene>
    <name evidence="2" type="ORF">SAMN05660841_03824</name>
</gene>
<name>A0A1T5G7D3_9SPHI</name>
<keyword evidence="1" id="KW-0732">Signal</keyword>
<dbReference type="SUPFAM" id="SSF52317">
    <property type="entry name" value="Class I glutamine amidotransferase-like"/>
    <property type="match status" value="1"/>
</dbReference>
<dbReference type="STRING" id="1513896.SAMN05660841_03824"/>
<dbReference type="AlphaFoldDB" id="A0A1T5G7D3"/>
<evidence type="ECO:0000313" key="3">
    <source>
        <dbReference type="Proteomes" id="UP000190150"/>
    </source>
</evidence>
<sequence>MFKKILFLFFFISSFSITAKSQHGNMPANEIMIKLQKLNTLGSVLYFAAHPDDENTRLIAWLAQERKYRTGYLSLTRGDGGQNLIGTDQGIDLGLIRTQELLAARSLDKGEQFFSSAYDFGFSKTYTETFDFWDKETALREAVWIIRKFRPDVIINRFPPDKRGGHGHHQASAILAHEAYLAAADPKYFPEQLSTVTPWRAKRLLWNTANFGGMNNTSEDQLKINIGAYSPLLGESYGEIAARSRSQHKSQGFGAATSRGNSTEYFEHVAGDEAHGDIMEGVTTSWDRVSGSADIQALIKLIIKDFNPTEPEQSITRLFELRDLVKGINDIYWQEQKVKEIEDIIIACAGIWIDVSTKSDQYPVNKDFEVLLEAIARRPNIAVKLLKTSLGEVQENLTTNVNWTLSKQYRSSQITQPYWLEKEHSLGKFDVKPADIGYPSNSSRPTVTFTFEIDGKILNRTQDIQYRIVDPVRGEIHSPIAIVPTLTAELPSSILLSTNMEQKTIEVMFYRHDENQNNFIVDIPQLDGWQISPKRINLEFGKENNLVKQISVKPDNSNSPIGSLSFQWNNETLKSIKTIDYDHIPRVTWFPQATVNCKSFALTNTVKTIGYLSGAGDMIPQSLNEIGIDVTSLNNRSLSVASLSQYDAIIVGVRYFNISPQASSTQKLLMNYVNQGGVVLVQYNVNTKLSSDQIGPYPFAISRDRVTEENAIVEYNSADLALKYPNKITPLDFEGWVQERGLYFADKIDKRYRTPLRINDKDEDPNNGSLLITNYGKGKFVYTSLSFFRQLPAGVPGAYRLFVNLLTKEKVN</sequence>